<sequence length="81" mass="9234">MQKKLPIQLYGAGKPPVRKAALGLWMTRGAVARYLVVLTRYREVLTIETLQKWREENARNDIGTTKGKCRLVTNLSSQSFL</sequence>
<proteinExistence type="predicted"/>
<evidence type="ECO:0000313" key="2">
    <source>
        <dbReference type="Proteomes" id="UP001642483"/>
    </source>
</evidence>
<keyword evidence="2" id="KW-1185">Reference proteome</keyword>
<comment type="caution">
    <text evidence="1">The sequence shown here is derived from an EMBL/GenBank/DDBJ whole genome shotgun (WGS) entry which is preliminary data.</text>
</comment>
<reference evidence="1 2" key="1">
    <citation type="submission" date="2024-02" db="EMBL/GenBank/DDBJ databases">
        <authorList>
            <person name="Daric V."/>
            <person name="Darras S."/>
        </authorList>
    </citation>
    <scope>NUCLEOTIDE SEQUENCE [LARGE SCALE GENOMIC DNA]</scope>
</reference>
<evidence type="ECO:0000313" key="1">
    <source>
        <dbReference type="EMBL" id="CAK8684642.1"/>
    </source>
</evidence>
<gene>
    <name evidence="1" type="ORF">CVLEPA_LOCUS15623</name>
</gene>
<name>A0ABP0G0R2_CLALP</name>
<dbReference type="Proteomes" id="UP001642483">
    <property type="component" value="Unassembled WGS sequence"/>
</dbReference>
<dbReference type="EMBL" id="CAWYQH010000098">
    <property type="protein sequence ID" value="CAK8684642.1"/>
    <property type="molecule type" value="Genomic_DNA"/>
</dbReference>
<protein>
    <submittedName>
        <fullName evidence="1">Uncharacterized protein</fullName>
    </submittedName>
</protein>
<accession>A0ABP0G0R2</accession>
<organism evidence="1 2">
    <name type="scientific">Clavelina lepadiformis</name>
    <name type="common">Light-bulb sea squirt</name>
    <name type="synonym">Ascidia lepadiformis</name>
    <dbReference type="NCBI Taxonomy" id="159417"/>
    <lineage>
        <taxon>Eukaryota</taxon>
        <taxon>Metazoa</taxon>
        <taxon>Chordata</taxon>
        <taxon>Tunicata</taxon>
        <taxon>Ascidiacea</taxon>
        <taxon>Aplousobranchia</taxon>
        <taxon>Clavelinidae</taxon>
        <taxon>Clavelina</taxon>
    </lineage>
</organism>